<dbReference type="STRING" id="6198.A0A074YWG4"/>
<sequence>MGMKEITKRLDAVGATRLSGWGPRDPHCDWLDALRDMAANQYQWYSRFQSLSRLPEQVYEGLCPLLLNIAACDMAELSKLAVTPNSLAIFILATHGYGEPTDDAREFVEHLRQRTTKITGLHFAVFGLGNSAYEQFNACATLVDRLLRRLGGIRLIEVGLGDELNNMEGTFLTWQACLLEAITQNYLVSDEKLQTFTNRMRRVYKPAPLQSKYAKLFTGEPYSLGSYERQTKPFDAKNPFLARVQVNRELHTGGTRSCRHIELDISGSDFRYKPGDHVAILPRNPDTLVLRFSELLDIDLNGVVNLECVDERNPRMHPFPCPCTYRTALTHYVDLSGPPRLQLLTILSAHATDAEHARQLRYLGSNTPESNEYYSRWVLEERRNVVDVIVQFPSVRISADYLLELLPRIKPRFYSISSSPLRDSNRLHLTVAIVAEQTPNGSTFKGLTTQWLEALVPGKSADRSNGSPIFLPIYHEISSFHLPRSHNISVIMVAAGAGLAPFRSFIRERLEQTRINDVVSRGGHEIYIPIEITQVPFLNIKCFPSLGHDIQDSFRWNYLHKSLIPPTNFDLFLDLGFKSARMLLFFGCRHEAEDFLYFDELLAARNAGLLELHLAFSRDSPNEAKVYVQHRMLEAAGEIWHLLDECNAHFYVCGSAKTMSRDVRKCLLTVIETKGRRSTSQAEVYVKRLRADGRYHVDVWG</sequence>
<dbReference type="PROSITE" id="PS50902">
    <property type="entry name" value="FLAVODOXIN_LIKE"/>
    <property type="match status" value="1"/>
</dbReference>
<keyword evidence="5" id="KW-0274">FAD</keyword>
<keyword evidence="3" id="KW-0285">Flavoprotein</keyword>
<dbReference type="Gene3D" id="3.40.50.80">
    <property type="entry name" value="Nucleotide-binding domain of ferredoxin-NADP reductase (FNR) module"/>
    <property type="match status" value="1"/>
</dbReference>
<dbReference type="GO" id="GO:0006527">
    <property type="term" value="P:L-arginine catabolic process"/>
    <property type="evidence" value="ECO:0007669"/>
    <property type="project" value="TreeGrafter"/>
</dbReference>
<keyword evidence="6" id="KW-0521">NADP</keyword>
<dbReference type="GeneID" id="20326172"/>
<evidence type="ECO:0000256" key="4">
    <source>
        <dbReference type="ARBA" id="ARBA00022643"/>
    </source>
</evidence>
<dbReference type="GO" id="GO:0004517">
    <property type="term" value="F:nitric-oxide synthase activity"/>
    <property type="evidence" value="ECO:0007669"/>
    <property type="project" value="TreeGrafter"/>
</dbReference>
<dbReference type="Proteomes" id="UP000054324">
    <property type="component" value="Unassembled WGS sequence"/>
</dbReference>
<evidence type="ECO:0000256" key="7">
    <source>
        <dbReference type="ARBA" id="ARBA00023002"/>
    </source>
</evidence>
<dbReference type="InterPro" id="IPR017938">
    <property type="entry name" value="Riboflavin_synthase-like_b-brl"/>
</dbReference>
<dbReference type="GO" id="GO:0006809">
    <property type="term" value="P:nitric oxide biosynthetic process"/>
    <property type="evidence" value="ECO:0007669"/>
    <property type="project" value="TreeGrafter"/>
</dbReference>
<dbReference type="InterPro" id="IPR001433">
    <property type="entry name" value="OxRdtase_FAD/NAD-bd"/>
</dbReference>
<dbReference type="EMBL" id="KL597330">
    <property type="protein sequence ID" value="KER19106.1"/>
    <property type="molecule type" value="Genomic_DNA"/>
</dbReference>
<dbReference type="PROSITE" id="PS51384">
    <property type="entry name" value="FAD_FR"/>
    <property type="match status" value="1"/>
</dbReference>
<gene>
    <name evidence="10" type="ORF">T265_12004</name>
</gene>
<dbReference type="CTD" id="20326172"/>
<name>A0A074YWG4_OPIVI</name>
<dbReference type="SUPFAM" id="SSF52218">
    <property type="entry name" value="Flavoproteins"/>
    <property type="match status" value="1"/>
</dbReference>
<dbReference type="GO" id="GO:0032496">
    <property type="term" value="P:response to lipopolysaccharide"/>
    <property type="evidence" value="ECO:0007669"/>
    <property type="project" value="TreeGrafter"/>
</dbReference>
<dbReference type="PRINTS" id="PR00371">
    <property type="entry name" value="FPNCR"/>
</dbReference>
<dbReference type="GO" id="GO:0009725">
    <property type="term" value="P:response to hormone"/>
    <property type="evidence" value="ECO:0007669"/>
    <property type="project" value="TreeGrafter"/>
</dbReference>
<keyword evidence="4" id="KW-0288">FMN</keyword>
<evidence type="ECO:0000256" key="2">
    <source>
        <dbReference type="ARBA" id="ARBA00001974"/>
    </source>
</evidence>
<dbReference type="GO" id="GO:0050660">
    <property type="term" value="F:flavin adenine dinucleotide binding"/>
    <property type="evidence" value="ECO:0007669"/>
    <property type="project" value="TreeGrafter"/>
</dbReference>
<dbReference type="GO" id="GO:0005886">
    <property type="term" value="C:plasma membrane"/>
    <property type="evidence" value="ECO:0007669"/>
    <property type="project" value="TreeGrafter"/>
</dbReference>
<organism evidence="10 11">
    <name type="scientific">Opisthorchis viverrini</name>
    <name type="common">Southeast Asian liver fluke</name>
    <dbReference type="NCBI Taxonomy" id="6198"/>
    <lineage>
        <taxon>Eukaryota</taxon>
        <taxon>Metazoa</taxon>
        <taxon>Spiralia</taxon>
        <taxon>Lophotrochozoa</taxon>
        <taxon>Platyhelminthes</taxon>
        <taxon>Trematoda</taxon>
        <taxon>Digenea</taxon>
        <taxon>Opisthorchiida</taxon>
        <taxon>Opisthorchiata</taxon>
        <taxon>Opisthorchiidae</taxon>
        <taxon>Opisthorchis</taxon>
    </lineage>
</organism>
<dbReference type="AlphaFoldDB" id="A0A074YWG4"/>
<dbReference type="InterPro" id="IPR003097">
    <property type="entry name" value="CysJ-like_FAD-binding"/>
</dbReference>
<dbReference type="Pfam" id="PF00258">
    <property type="entry name" value="Flavodoxin_1"/>
    <property type="match status" value="1"/>
</dbReference>
<feature type="domain" description="Flavodoxin-like" evidence="8">
    <location>
        <begin position="40"/>
        <end position="179"/>
    </location>
</feature>
<dbReference type="Pfam" id="PF00667">
    <property type="entry name" value="FAD_binding_1"/>
    <property type="match status" value="1"/>
</dbReference>
<dbReference type="PANTHER" id="PTHR19384">
    <property type="entry name" value="NITRIC OXIDE SYNTHASE-RELATED"/>
    <property type="match status" value="1"/>
</dbReference>
<reference evidence="10 11" key="1">
    <citation type="submission" date="2013-11" db="EMBL/GenBank/DDBJ databases">
        <title>Opisthorchis viverrini - life in the bile duct.</title>
        <authorList>
            <person name="Young N.D."/>
            <person name="Nagarajan N."/>
            <person name="Lin S.J."/>
            <person name="Korhonen P.K."/>
            <person name="Jex A.R."/>
            <person name="Hall R.S."/>
            <person name="Safavi-Hemami H."/>
            <person name="Kaewkong W."/>
            <person name="Bertrand D."/>
            <person name="Gao S."/>
            <person name="Seet Q."/>
            <person name="Wongkham S."/>
            <person name="Teh B.T."/>
            <person name="Wongkham C."/>
            <person name="Intapan P.M."/>
            <person name="Maleewong W."/>
            <person name="Yang X."/>
            <person name="Hu M."/>
            <person name="Wang Z."/>
            <person name="Hofmann A."/>
            <person name="Sternberg P.W."/>
            <person name="Tan P."/>
            <person name="Wang J."/>
            <person name="Gasser R.B."/>
        </authorList>
    </citation>
    <scope>NUCLEOTIDE SEQUENCE [LARGE SCALE GENOMIC DNA]</scope>
</reference>
<feature type="domain" description="FAD-binding FR-type" evidence="9">
    <location>
        <begin position="237"/>
        <end position="483"/>
    </location>
</feature>
<comment type="cofactor">
    <cofactor evidence="2">
        <name>FAD</name>
        <dbReference type="ChEBI" id="CHEBI:57692"/>
    </cofactor>
</comment>
<proteinExistence type="predicted"/>
<dbReference type="GO" id="GO:0005634">
    <property type="term" value="C:nucleus"/>
    <property type="evidence" value="ECO:0007669"/>
    <property type="project" value="TreeGrafter"/>
</dbReference>
<evidence type="ECO:0000313" key="11">
    <source>
        <dbReference type="Proteomes" id="UP000054324"/>
    </source>
</evidence>
<evidence type="ECO:0000256" key="3">
    <source>
        <dbReference type="ARBA" id="ARBA00022630"/>
    </source>
</evidence>
<dbReference type="InterPro" id="IPR039261">
    <property type="entry name" value="FNR_nucleotide-bd"/>
</dbReference>
<dbReference type="PANTHER" id="PTHR19384:SF76">
    <property type="entry name" value="NITRIC OXIDE SYNTHASE"/>
    <property type="match status" value="1"/>
</dbReference>
<dbReference type="GO" id="GO:0010181">
    <property type="term" value="F:FMN binding"/>
    <property type="evidence" value="ECO:0007669"/>
    <property type="project" value="InterPro"/>
</dbReference>
<evidence type="ECO:0000259" key="9">
    <source>
        <dbReference type="PROSITE" id="PS51384"/>
    </source>
</evidence>
<dbReference type="Pfam" id="PF00175">
    <property type="entry name" value="NAD_binding_1"/>
    <property type="match status" value="1"/>
</dbReference>
<dbReference type="InterPro" id="IPR001709">
    <property type="entry name" value="Flavoprot_Pyr_Nucl_cyt_Rdtase"/>
</dbReference>
<evidence type="ECO:0000259" key="8">
    <source>
        <dbReference type="PROSITE" id="PS50902"/>
    </source>
</evidence>
<dbReference type="Gene3D" id="3.40.50.360">
    <property type="match status" value="1"/>
</dbReference>
<evidence type="ECO:0000313" key="10">
    <source>
        <dbReference type="EMBL" id="KER19106.1"/>
    </source>
</evidence>
<dbReference type="SUPFAM" id="SSF52343">
    <property type="entry name" value="Ferredoxin reductase-like, C-terminal NADP-linked domain"/>
    <property type="match status" value="1"/>
</dbReference>
<evidence type="ECO:0000256" key="5">
    <source>
        <dbReference type="ARBA" id="ARBA00022827"/>
    </source>
</evidence>
<dbReference type="Gene3D" id="1.20.990.10">
    <property type="entry name" value="NADPH-cytochrome p450 Reductase, Chain A, domain 3"/>
    <property type="match status" value="1"/>
</dbReference>
<evidence type="ECO:0000256" key="1">
    <source>
        <dbReference type="ARBA" id="ARBA00001917"/>
    </source>
</evidence>
<dbReference type="SUPFAM" id="SSF63380">
    <property type="entry name" value="Riboflavin synthase domain-like"/>
    <property type="match status" value="1"/>
</dbReference>
<dbReference type="InterPro" id="IPR029039">
    <property type="entry name" value="Flavoprotein-like_sf"/>
</dbReference>
<dbReference type="InterPro" id="IPR008254">
    <property type="entry name" value="Flavodoxin/NO_synth"/>
</dbReference>
<comment type="cofactor">
    <cofactor evidence="1">
        <name>FMN</name>
        <dbReference type="ChEBI" id="CHEBI:58210"/>
    </cofactor>
</comment>
<dbReference type="GO" id="GO:0005829">
    <property type="term" value="C:cytosol"/>
    <property type="evidence" value="ECO:0007669"/>
    <property type="project" value="TreeGrafter"/>
</dbReference>
<evidence type="ECO:0000256" key="6">
    <source>
        <dbReference type="ARBA" id="ARBA00022857"/>
    </source>
</evidence>
<dbReference type="KEGG" id="ovi:T265_12004"/>
<accession>A0A074YWG4</accession>
<dbReference type="PRINTS" id="PR00369">
    <property type="entry name" value="FLAVODOXIN"/>
</dbReference>
<dbReference type="InterPro" id="IPR017927">
    <property type="entry name" value="FAD-bd_FR_type"/>
</dbReference>
<dbReference type="OrthoDB" id="1856718at2759"/>
<keyword evidence="7" id="KW-0560">Oxidoreductase</keyword>
<dbReference type="Gene3D" id="2.40.30.10">
    <property type="entry name" value="Translation factors"/>
    <property type="match status" value="1"/>
</dbReference>
<dbReference type="FunFam" id="1.20.990.10:FF:000001">
    <property type="entry name" value="NADPH--cytochrome P450 reductase"/>
    <property type="match status" value="1"/>
</dbReference>
<protein>
    <submittedName>
        <fullName evidence="10">Uncharacterized protein</fullName>
    </submittedName>
</protein>
<dbReference type="InterPro" id="IPR023173">
    <property type="entry name" value="NADPH_Cyt_P450_Rdtase_alpha"/>
</dbReference>
<keyword evidence="11" id="KW-1185">Reference proteome</keyword>
<dbReference type="InterPro" id="IPR001094">
    <property type="entry name" value="Flavdoxin-like"/>
</dbReference>
<dbReference type="RefSeq" id="XP_009177146.1">
    <property type="nucleotide sequence ID" value="XM_009178882.1"/>
</dbReference>
<dbReference type="GO" id="GO:0007263">
    <property type="term" value="P:nitric oxide mediated signal transduction"/>
    <property type="evidence" value="ECO:0007669"/>
    <property type="project" value="TreeGrafter"/>
</dbReference>